<reference evidence="1" key="2">
    <citation type="submission" date="2023-06" db="EMBL/GenBank/DDBJ databases">
        <authorList>
            <person name="Ma L."/>
            <person name="Liu K.-W."/>
            <person name="Li Z."/>
            <person name="Hsiao Y.-Y."/>
            <person name="Qi Y."/>
            <person name="Fu T."/>
            <person name="Tang G."/>
            <person name="Zhang D."/>
            <person name="Sun W.-H."/>
            <person name="Liu D.-K."/>
            <person name="Li Y."/>
            <person name="Chen G.-Z."/>
            <person name="Liu X.-D."/>
            <person name="Liao X.-Y."/>
            <person name="Jiang Y.-T."/>
            <person name="Yu X."/>
            <person name="Hao Y."/>
            <person name="Huang J."/>
            <person name="Zhao X.-W."/>
            <person name="Ke S."/>
            <person name="Chen Y.-Y."/>
            <person name="Wu W.-L."/>
            <person name="Hsu J.-L."/>
            <person name="Lin Y.-F."/>
            <person name="Huang M.-D."/>
            <person name="Li C.-Y."/>
            <person name="Huang L."/>
            <person name="Wang Z.-W."/>
            <person name="Zhao X."/>
            <person name="Zhong W.-Y."/>
            <person name="Peng D.-H."/>
            <person name="Ahmad S."/>
            <person name="Lan S."/>
            <person name="Zhang J.-S."/>
            <person name="Tsai W.-C."/>
            <person name="Van De Peer Y."/>
            <person name="Liu Z.-J."/>
        </authorList>
    </citation>
    <scope>NUCLEOTIDE SEQUENCE</scope>
    <source>
        <strain evidence="1">SCP</strain>
        <tissue evidence="1">Leaves</tissue>
    </source>
</reference>
<sequence>MDDEEKRQLSNINFMVFPGTVLLKKDVSASMEENEKGMDNDLGSVDNVATKSGNLLCTSTDIIIKKEHALLSDHGTRTSDEKDGSCIKILEEDKWNLAEHEVRNLVTFLEKIYRLPNDSDLSPNFLLDWSFRGLMGPYNSWLTEKAKGKHVSYDEINSPSLFKGQSMGNQLQVKDQKGKFTKYLVGASGRDDPFPGMGRMLPCLCKRLSLERHLLRSWDR</sequence>
<accession>A0AAV9ARB2</accession>
<comment type="caution">
    <text evidence="1">The sequence shown here is derived from an EMBL/GenBank/DDBJ whole genome shotgun (WGS) entry which is preliminary data.</text>
</comment>
<dbReference type="EMBL" id="JAUJYN010000007">
    <property type="protein sequence ID" value="KAK1266909.1"/>
    <property type="molecule type" value="Genomic_DNA"/>
</dbReference>
<evidence type="ECO:0000313" key="1">
    <source>
        <dbReference type="EMBL" id="KAK1266909.1"/>
    </source>
</evidence>
<gene>
    <name evidence="1" type="ORF">QJS04_geneDACA009109</name>
</gene>
<reference evidence="1" key="1">
    <citation type="journal article" date="2023" name="Nat. Commun.">
        <title>Diploid and tetraploid genomes of Acorus and the evolution of monocots.</title>
        <authorList>
            <person name="Ma L."/>
            <person name="Liu K.W."/>
            <person name="Li Z."/>
            <person name="Hsiao Y.Y."/>
            <person name="Qi Y."/>
            <person name="Fu T."/>
            <person name="Tang G.D."/>
            <person name="Zhang D."/>
            <person name="Sun W.H."/>
            <person name="Liu D.K."/>
            <person name="Li Y."/>
            <person name="Chen G.Z."/>
            <person name="Liu X.D."/>
            <person name="Liao X.Y."/>
            <person name="Jiang Y.T."/>
            <person name="Yu X."/>
            <person name="Hao Y."/>
            <person name="Huang J."/>
            <person name="Zhao X.W."/>
            <person name="Ke S."/>
            <person name="Chen Y.Y."/>
            <person name="Wu W.L."/>
            <person name="Hsu J.L."/>
            <person name="Lin Y.F."/>
            <person name="Huang M.D."/>
            <person name="Li C.Y."/>
            <person name="Huang L."/>
            <person name="Wang Z.W."/>
            <person name="Zhao X."/>
            <person name="Zhong W.Y."/>
            <person name="Peng D.H."/>
            <person name="Ahmad S."/>
            <person name="Lan S."/>
            <person name="Zhang J.S."/>
            <person name="Tsai W.C."/>
            <person name="Van de Peer Y."/>
            <person name="Liu Z.J."/>
        </authorList>
    </citation>
    <scope>NUCLEOTIDE SEQUENCE</scope>
    <source>
        <strain evidence="1">SCP</strain>
    </source>
</reference>
<dbReference type="Proteomes" id="UP001179952">
    <property type="component" value="Unassembled WGS sequence"/>
</dbReference>
<evidence type="ECO:0000313" key="2">
    <source>
        <dbReference type="Proteomes" id="UP001179952"/>
    </source>
</evidence>
<keyword evidence="2" id="KW-1185">Reference proteome</keyword>
<dbReference type="AlphaFoldDB" id="A0AAV9ARB2"/>
<name>A0AAV9ARB2_ACOGR</name>
<organism evidence="1 2">
    <name type="scientific">Acorus gramineus</name>
    <name type="common">Dwarf sweet flag</name>
    <dbReference type="NCBI Taxonomy" id="55184"/>
    <lineage>
        <taxon>Eukaryota</taxon>
        <taxon>Viridiplantae</taxon>
        <taxon>Streptophyta</taxon>
        <taxon>Embryophyta</taxon>
        <taxon>Tracheophyta</taxon>
        <taxon>Spermatophyta</taxon>
        <taxon>Magnoliopsida</taxon>
        <taxon>Liliopsida</taxon>
        <taxon>Acoraceae</taxon>
        <taxon>Acorus</taxon>
    </lineage>
</organism>
<proteinExistence type="predicted"/>
<protein>
    <submittedName>
        <fullName evidence="1">Uncharacterized protein</fullName>
    </submittedName>
</protein>